<name>A0ABT6WLY6_9ACTN</name>
<sequence length="143" mass="15467">MAEAKTTRNDESVAAFLAAVPDPKRRADAEAACTLMAEVTGAPPVMWGSSIIGFGAYHYRYATGREGDWPAVGLSPRKQALTLYVSAGFDGYQDLLARLGPHSTGKSCLYLKRLADIDQVVLKDLVGKAFQHLDGRTVISEHQ</sequence>
<reference evidence="2 3" key="1">
    <citation type="submission" date="2023-05" db="EMBL/GenBank/DDBJ databases">
        <title>Actinoplanes sp. NEAU-A12 genome sequencing.</title>
        <authorList>
            <person name="Wang Z.-S."/>
        </authorList>
    </citation>
    <scope>NUCLEOTIDE SEQUENCE [LARGE SCALE GENOMIC DNA]</scope>
    <source>
        <strain evidence="2 3">NEAU-A12</strain>
    </source>
</reference>
<feature type="domain" description="YdhG-like" evidence="1">
    <location>
        <begin position="25"/>
        <end position="129"/>
    </location>
</feature>
<protein>
    <submittedName>
        <fullName evidence="2">DUF1801 domain-containing protein</fullName>
    </submittedName>
</protein>
<keyword evidence="3" id="KW-1185">Reference proteome</keyword>
<dbReference type="Pfam" id="PF08818">
    <property type="entry name" value="DUF1801"/>
    <property type="match status" value="1"/>
</dbReference>
<organism evidence="2 3">
    <name type="scientific">Actinoplanes sandaracinus</name>
    <dbReference type="NCBI Taxonomy" id="3045177"/>
    <lineage>
        <taxon>Bacteria</taxon>
        <taxon>Bacillati</taxon>
        <taxon>Actinomycetota</taxon>
        <taxon>Actinomycetes</taxon>
        <taxon>Micromonosporales</taxon>
        <taxon>Micromonosporaceae</taxon>
        <taxon>Actinoplanes</taxon>
    </lineage>
</organism>
<accession>A0ABT6WLY6</accession>
<evidence type="ECO:0000259" key="1">
    <source>
        <dbReference type="Pfam" id="PF08818"/>
    </source>
</evidence>
<evidence type="ECO:0000313" key="2">
    <source>
        <dbReference type="EMBL" id="MDI6100742.1"/>
    </source>
</evidence>
<comment type="caution">
    <text evidence="2">The sequence shown here is derived from an EMBL/GenBank/DDBJ whole genome shotgun (WGS) entry which is preliminary data.</text>
</comment>
<gene>
    <name evidence="2" type="ORF">QLQ12_19205</name>
</gene>
<evidence type="ECO:0000313" key="3">
    <source>
        <dbReference type="Proteomes" id="UP001241758"/>
    </source>
</evidence>
<dbReference type="Proteomes" id="UP001241758">
    <property type="component" value="Unassembled WGS sequence"/>
</dbReference>
<dbReference type="InterPro" id="IPR014922">
    <property type="entry name" value="YdhG-like"/>
</dbReference>
<dbReference type="RefSeq" id="WP_282761578.1">
    <property type="nucleotide sequence ID" value="NZ_JASCTH010000012.1"/>
</dbReference>
<proteinExistence type="predicted"/>
<dbReference type="EMBL" id="JASCTH010000012">
    <property type="protein sequence ID" value="MDI6100742.1"/>
    <property type="molecule type" value="Genomic_DNA"/>
</dbReference>